<dbReference type="PANTHER" id="PTHR37534:SF46">
    <property type="entry name" value="ZN(II)2CYS6 TRANSCRIPTION FACTOR (EUROFUNG)"/>
    <property type="match status" value="1"/>
</dbReference>
<evidence type="ECO:0000256" key="3">
    <source>
        <dbReference type="SAM" id="MobiDB-lite"/>
    </source>
</evidence>
<dbReference type="InterPro" id="IPR021858">
    <property type="entry name" value="Fun_TF"/>
</dbReference>
<dbReference type="Pfam" id="PF00172">
    <property type="entry name" value="Zn_clus"/>
    <property type="match status" value="2"/>
</dbReference>
<evidence type="ECO:0000313" key="6">
    <source>
        <dbReference type="Proteomes" id="UP000777438"/>
    </source>
</evidence>
<dbReference type="PANTHER" id="PTHR37534">
    <property type="entry name" value="TRANSCRIPTIONAL ACTIVATOR PROTEIN UGA3"/>
    <property type="match status" value="1"/>
</dbReference>
<dbReference type="Pfam" id="PF11951">
    <property type="entry name" value="Fungal_trans_2"/>
    <property type="match status" value="1"/>
</dbReference>
<feature type="region of interest" description="Disordered" evidence="3">
    <location>
        <begin position="312"/>
        <end position="339"/>
    </location>
</feature>
<dbReference type="SUPFAM" id="SSF57701">
    <property type="entry name" value="Zn2/Cys6 DNA-binding domain"/>
    <property type="match status" value="2"/>
</dbReference>
<dbReference type="GO" id="GO:0045944">
    <property type="term" value="P:positive regulation of transcription by RNA polymerase II"/>
    <property type="evidence" value="ECO:0007669"/>
    <property type="project" value="TreeGrafter"/>
</dbReference>
<accession>A0A9P8W4V2</accession>
<dbReference type="AlphaFoldDB" id="A0A9P8W4V2"/>
<dbReference type="Proteomes" id="UP000777438">
    <property type="component" value="Unassembled WGS sequence"/>
</dbReference>
<dbReference type="GO" id="GO:0000981">
    <property type="term" value="F:DNA-binding transcription factor activity, RNA polymerase II-specific"/>
    <property type="evidence" value="ECO:0007669"/>
    <property type="project" value="InterPro"/>
</dbReference>
<dbReference type="GO" id="GO:0005634">
    <property type="term" value="C:nucleus"/>
    <property type="evidence" value="ECO:0007669"/>
    <property type="project" value="UniProtKB-SubCell"/>
</dbReference>
<dbReference type="SMART" id="SM00066">
    <property type="entry name" value="GAL4"/>
    <property type="match status" value="2"/>
</dbReference>
<keyword evidence="6" id="KW-1185">Reference proteome</keyword>
<dbReference type="Gene3D" id="4.10.240.10">
    <property type="entry name" value="Zn(2)-C6 fungal-type DNA-binding domain"/>
    <property type="match status" value="2"/>
</dbReference>
<feature type="region of interest" description="Disordered" evidence="3">
    <location>
        <begin position="540"/>
        <end position="569"/>
    </location>
</feature>
<dbReference type="InterPro" id="IPR001138">
    <property type="entry name" value="Zn2Cys6_DnaBD"/>
</dbReference>
<feature type="domain" description="Zn(2)-C6 fungal-type" evidence="4">
    <location>
        <begin position="66"/>
        <end position="94"/>
    </location>
</feature>
<proteinExistence type="predicted"/>
<evidence type="ECO:0000313" key="5">
    <source>
        <dbReference type="EMBL" id="KAH6890655.1"/>
    </source>
</evidence>
<dbReference type="CDD" id="cd00067">
    <property type="entry name" value="GAL4"/>
    <property type="match status" value="2"/>
</dbReference>
<protein>
    <submittedName>
        <fullName evidence="5">Fungal-specific transcription factor domain-containing protein</fullName>
    </submittedName>
</protein>
<gene>
    <name evidence="5" type="ORF">B0T10DRAFT_324744</name>
</gene>
<evidence type="ECO:0000256" key="1">
    <source>
        <dbReference type="ARBA" id="ARBA00004123"/>
    </source>
</evidence>
<organism evidence="5 6">
    <name type="scientific">Thelonectria olida</name>
    <dbReference type="NCBI Taxonomy" id="1576542"/>
    <lineage>
        <taxon>Eukaryota</taxon>
        <taxon>Fungi</taxon>
        <taxon>Dikarya</taxon>
        <taxon>Ascomycota</taxon>
        <taxon>Pezizomycotina</taxon>
        <taxon>Sordariomycetes</taxon>
        <taxon>Hypocreomycetidae</taxon>
        <taxon>Hypocreales</taxon>
        <taxon>Nectriaceae</taxon>
        <taxon>Thelonectria</taxon>
    </lineage>
</organism>
<keyword evidence="2" id="KW-0539">Nucleus</keyword>
<feature type="compositionally biased region" description="Polar residues" evidence="3">
    <location>
        <begin position="545"/>
        <end position="569"/>
    </location>
</feature>
<name>A0A9P8W4V2_9HYPO</name>
<evidence type="ECO:0000256" key="2">
    <source>
        <dbReference type="ARBA" id="ARBA00023242"/>
    </source>
</evidence>
<feature type="compositionally biased region" description="Polar residues" evidence="3">
    <location>
        <begin position="313"/>
        <end position="329"/>
    </location>
</feature>
<dbReference type="OrthoDB" id="5089701at2759"/>
<evidence type="ECO:0000259" key="4">
    <source>
        <dbReference type="PROSITE" id="PS50048"/>
    </source>
</evidence>
<feature type="domain" description="Zn(2)-C6 fungal-type" evidence="4">
    <location>
        <begin position="18"/>
        <end position="48"/>
    </location>
</feature>
<feature type="compositionally biased region" description="Basic and acidic residues" evidence="3">
    <location>
        <begin position="192"/>
        <end position="213"/>
    </location>
</feature>
<dbReference type="InterPro" id="IPR036864">
    <property type="entry name" value="Zn2-C6_fun-type_DNA-bd_sf"/>
</dbReference>
<reference evidence="5 6" key="1">
    <citation type="journal article" date="2021" name="Nat. Commun.">
        <title>Genetic determinants of endophytism in the Arabidopsis root mycobiome.</title>
        <authorList>
            <person name="Mesny F."/>
            <person name="Miyauchi S."/>
            <person name="Thiergart T."/>
            <person name="Pickel B."/>
            <person name="Atanasova L."/>
            <person name="Karlsson M."/>
            <person name="Huettel B."/>
            <person name="Barry K.W."/>
            <person name="Haridas S."/>
            <person name="Chen C."/>
            <person name="Bauer D."/>
            <person name="Andreopoulos W."/>
            <person name="Pangilinan J."/>
            <person name="LaButti K."/>
            <person name="Riley R."/>
            <person name="Lipzen A."/>
            <person name="Clum A."/>
            <person name="Drula E."/>
            <person name="Henrissat B."/>
            <person name="Kohler A."/>
            <person name="Grigoriev I.V."/>
            <person name="Martin F.M."/>
            <person name="Hacquard S."/>
        </authorList>
    </citation>
    <scope>NUCLEOTIDE SEQUENCE [LARGE SCALE GENOMIC DNA]</scope>
    <source>
        <strain evidence="5 6">MPI-CAGE-CH-0241</strain>
    </source>
</reference>
<sequence length="813" mass="91329">MVNQTPKAVDGAYSGSKPCETCRRRHLKCDRALPTCSNCKYSRIRCTNDYALPPLKVSRGSYSLGGCITCRRRHQKCDRARPACGPCKQSRIDCDGYLPTPKDLMWVPDRNAQEDNPPPNRLERSRRVPMYTDAEKLSMSKAILAEVEAESVDDALISVELHSKEITWGVDGSVQMGVFGAFSLGEPLPLDAPREPESRSNEEDQRSSKEKSSQRQRYPSPPAALTDTVLGMSDGADISYPVDEADQQYAQARFARVDILPEVGGLLDWPDLFDLDSPFYYLSSPGFDDSLNLSASPRLPFPLSFSTPDLDGNSYSYVDPNQGTRTEPIQINDEELPDPPQPQIPSIRYLDREDAQLLLRHLKDDCIPHMWSAPLGSRSPLDIHLDAAMMTLAKITYMGRQDISHASLANLLALLAISSKHLAAQTVTTQPETSKSWDEFAEQNLAEAREKLKYSLQNEISPKLAKYKDQVMAISMMLAFAILFDRQKEVRAYMDDMEKLLRTCGLAKRRISRKARLLHHTYAWNRIVGESTFVLRKPEGRAAQGHSSQPTRDNSSGPNDGGPTMQSPNLNDFLHLESLSWSHSNPKEREALHHIHLEQSEGKSESTFMLLYGISEEWLSLLSQTTRLANAMETVNAGSERPDVASLGALEKRKQRLENKVCAFAASMATNPDSSPRAHLVRALNSALVIFFYRRVRNVNPWILQQHVNSVIQALKGFDVSCVRESIAGPGSPWPAFMAGCEAMTPEQRDYLSGWIDHAFSRTGFSRLVTAKSCMEEVWRRQDRIGQDRGENMDQDWTWADISKEQDLYILLS</sequence>
<feature type="region of interest" description="Disordered" evidence="3">
    <location>
        <begin position="185"/>
        <end position="229"/>
    </location>
</feature>
<dbReference type="PROSITE" id="PS50048">
    <property type="entry name" value="ZN2_CY6_FUNGAL_2"/>
    <property type="match status" value="2"/>
</dbReference>
<comment type="subcellular location">
    <subcellularLocation>
        <location evidence="1">Nucleus</location>
    </subcellularLocation>
</comment>
<comment type="caution">
    <text evidence="5">The sequence shown here is derived from an EMBL/GenBank/DDBJ whole genome shotgun (WGS) entry which is preliminary data.</text>
</comment>
<dbReference type="GO" id="GO:0008270">
    <property type="term" value="F:zinc ion binding"/>
    <property type="evidence" value="ECO:0007669"/>
    <property type="project" value="InterPro"/>
</dbReference>
<dbReference type="GO" id="GO:0000976">
    <property type="term" value="F:transcription cis-regulatory region binding"/>
    <property type="evidence" value="ECO:0007669"/>
    <property type="project" value="TreeGrafter"/>
</dbReference>
<dbReference type="EMBL" id="JAGPYM010000009">
    <property type="protein sequence ID" value="KAH6890655.1"/>
    <property type="molecule type" value="Genomic_DNA"/>
</dbReference>
<dbReference type="PROSITE" id="PS00463">
    <property type="entry name" value="ZN2_CY6_FUNGAL_1"/>
    <property type="match status" value="2"/>
</dbReference>